<gene>
    <name evidence="3" type="ORF">ECRASSUSDP1_LOCUS28886</name>
</gene>
<evidence type="ECO:0000313" key="4">
    <source>
        <dbReference type="Proteomes" id="UP001295684"/>
    </source>
</evidence>
<protein>
    <submittedName>
        <fullName evidence="3">Uncharacterized protein</fullName>
    </submittedName>
</protein>
<dbReference type="EMBL" id="CAMPGE010029770">
    <property type="protein sequence ID" value="CAI2387257.1"/>
    <property type="molecule type" value="Genomic_DNA"/>
</dbReference>
<evidence type="ECO:0000256" key="2">
    <source>
        <dbReference type="SAM" id="MobiDB-lite"/>
    </source>
</evidence>
<accession>A0AAD1YCM6</accession>
<sequence>MLDISANLDTTKLTNKIKAIEKNVSEVSKESYAKAIAEEIHGFIMSMNNSFLKQFINKELILEEIKQTKDIKEEDIIIKKLQEAFNSYQEGFKTFFEHQKSTQKKISKLHQKLEGCETDIAKKVHRREFDNLFEEKTMKFKVKIKSRMSNVEEHLQQVEKKNADHSSEVNKAIYKIEEDTIKKLIRIESQLKSKMEINSVYDHVQYEIEAVKENYLKLIDDMGTRIDNKMRKINTKCLEMEIKDNQMTSSLSNLSNQIFALEHDLKDQKVDILEQVAQMIEEKLEAKTQQISDAKKETDQKVEERFKENDAEIKRLDEEIKEYFTKPISKALNNTGIEILASARGPTESINLSHYDIDEIKNRFKRLQYDTNRSINSIREEVKDTIEEKLMQIQFDFLATKKEKAHGVQNKNNPLRNKTFSTDSGIMMPGYNSKQLEELQKSFKDFQERMEKKINSLKSELNFQSLHTLIKSRVTKEEFDHQFSKMLEKFKDAKQVYIKSSKEVEKVTNWIMTLSKATSNLEKIVQRSTPLALNKELDARCLSCGQETKSTKSKPIIETPTQPPSNPTQNLLNSDFPNPYSKITRNPPSRNPALFGSATPKLRARAFAKRNLLRSADPYRRKLKSKMSNYVQVNSSMNQ</sequence>
<feature type="coiled-coil region" evidence="1">
    <location>
        <begin position="270"/>
        <end position="319"/>
    </location>
</feature>
<dbReference type="Proteomes" id="UP001295684">
    <property type="component" value="Unassembled WGS sequence"/>
</dbReference>
<evidence type="ECO:0000256" key="1">
    <source>
        <dbReference type="SAM" id="Coils"/>
    </source>
</evidence>
<organism evidence="3 4">
    <name type="scientific">Euplotes crassus</name>
    <dbReference type="NCBI Taxonomy" id="5936"/>
    <lineage>
        <taxon>Eukaryota</taxon>
        <taxon>Sar</taxon>
        <taxon>Alveolata</taxon>
        <taxon>Ciliophora</taxon>
        <taxon>Intramacronucleata</taxon>
        <taxon>Spirotrichea</taxon>
        <taxon>Hypotrichia</taxon>
        <taxon>Euplotida</taxon>
        <taxon>Euplotidae</taxon>
        <taxon>Moneuplotes</taxon>
    </lineage>
</organism>
<keyword evidence="1" id="KW-0175">Coiled coil</keyword>
<feature type="coiled-coil region" evidence="1">
    <location>
        <begin position="141"/>
        <end position="168"/>
    </location>
</feature>
<reference evidence="3" key="1">
    <citation type="submission" date="2023-07" db="EMBL/GenBank/DDBJ databases">
        <authorList>
            <consortium name="AG Swart"/>
            <person name="Singh M."/>
            <person name="Singh A."/>
            <person name="Seah K."/>
            <person name="Emmerich C."/>
        </authorList>
    </citation>
    <scope>NUCLEOTIDE SEQUENCE</scope>
    <source>
        <strain evidence="3">DP1</strain>
    </source>
</reference>
<evidence type="ECO:0000313" key="3">
    <source>
        <dbReference type="EMBL" id="CAI2387257.1"/>
    </source>
</evidence>
<proteinExistence type="predicted"/>
<dbReference type="AlphaFoldDB" id="A0AAD1YCM6"/>
<comment type="caution">
    <text evidence="3">The sequence shown here is derived from an EMBL/GenBank/DDBJ whole genome shotgun (WGS) entry which is preliminary data.</text>
</comment>
<feature type="region of interest" description="Disordered" evidence="2">
    <location>
        <begin position="549"/>
        <end position="571"/>
    </location>
</feature>
<name>A0AAD1YCM6_EUPCR</name>
<keyword evidence="4" id="KW-1185">Reference proteome</keyword>